<protein>
    <recommendedName>
        <fullName evidence="1">Lactose phosphotransferase system repressor</fullName>
    </recommendedName>
</protein>
<dbReference type="InterPro" id="IPR036388">
    <property type="entry name" value="WH-like_DNA-bd_sf"/>
</dbReference>
<dbReference type="RefSeq" id="WP_063732114.1">
    <property type="nucleotide sequence ID" value="NZ_BOUG01000002.1"/>
</dbReference>
<reference evidence="9 10" key="1">
    <citation type="submission" date="2018-10" db="EMBL/GenBank/DDBJ databases">
        <title>Genome sequences of five Lactobacillus pentosus strains isolated from brines of traditionally fermented spanish-style green table olives and differences between them.</title>
        <authorList>
            <person name="Jimenez Diaz R."/>
        </authorList>
    </citation>
    <scope>NUCLEOTIDE SEQUENCE [LARGE SCALE GENOMIC DNA]</scope>
    <source>
        <strain evidence="9 10">IG10</strain>
    </source>
</reference>
<keyword evidence="2" id="KW-0678">Repressor</keyword>
<dbReference type="GO" id="GO:0003677">
    <property type="term" value="F:DNA binding"/>
    <property type="evidence" value="ECO:0007669"/>
    <property type="project" value="UniProtKB-KW"/>
</dbReference>
<dbReference type="PANTHER" id="PTHR30363">
    <property type="entry name" value="HTH-TYPE TRANSCRIPTIONAL REGULATOR SRLR-RELATED"/>
    <property type="match status" value="1"/>
</dbReference>
<dbReference type="Pfam" id="PF00455">
    <property type="entry name" value="DeoRC"/>
    <property type="match status" value="1"/>
</dbReference>
<dbReference type="InterPro" id="IPR001034">
    <property type="entry name" value="DeoR_HTH"/>
</dbReference>
<keyword evidence="3" id="KW-0805">Transcription regulation</keyword>
<organism evidence="8 11">
    <name type="scientific">Lactiplantibacillus pentosus</name>
    <name type="common">Lactobacillus pentosus</name>
    <dbReference type="NCBI Taxonomy" id="1589"/>
    <lineage>
        <taxon>Bacteria</taxon>
        <taxon>Bacillati</taxon>
        <taxon>Bacillota</taxon>
        <taxon>Bacilli</taxon>
        <taxon>Lactobacillales</taxon>
        <taxon>Lactobacillaceae</taxon>
        <taxon>Lactiplantibacillus</taxon>
    </lineage>
</organism>
<dbReference type="SMART" id="SM01134">
    <property type="entry name" value="DeoRC"/>
    <property type="match status" value="1"/>
</dbReference>
<evidence type="ECO:0000313" key="8">
    <source>
        <dbReference type="EMBL" id="MDT6989850.1"/>
    </source>
</evidence>
<dbReference type="Gene3D" id="3.40.50.1360">
    <property type="match status" value="1"/>
</dbReference>
<dbReference type="PROSITE" id="PS51000">
    <property type="entry name" value="HTH_DEOR_2"/>
    <property type="match status" value="1"/>
</dbReference>
<keyword evidence="4 8" id="KW-0238">DNA-binding</keyword>
<accession>A0A843QP82</accession>
<dbReference type="InterPro" id="IPR050313">
    <property type="entry name" value="Carb_Metab_HTH_regulators"/>
</dbReference>
<sequence length="251" mass="28572">MYKNDRLNLILDILQKHKKISMRDLSQQTYSSPSTLRRDLIELEKDHQIVRSFGQIEIVKSKNIEFSFPFRKQENEQSKKHIADIASNFIGDNMALFLDSSSTVATLLPYIAMHQNLVIITNGLFLGMKLNQYPNIKTFMAGGRLRPGSGSFLGEYANNYLDNFKADLAFFSCTALDSSGIYMASEEQSNVKRHMIDDAHTAILLCDSSKFGHTNYYKLSDYACIQTIITDQAPQPTIENAIKPYNIEILY</sequence>
<comment type="caution">
    <text evidence="8">The sequence shown here is derived from an EMBL/GenBank/DDBJ whole genome shotgun (WGS) entry which is preliminary data.</text>
</comment>
<evidence type="ECO:0000256" key="6">
    <source>
        <dbReference type="ARBA" id="ARBA00024937"/>
    </source>
</evidence>
<evidence type="ECO:0000313" key="9">
    <source>
        <dbReference type="EMBL" id="RMW51179.1"/>
    </source>
</evidence>
<comment type="function">
    <text evidence="6">Repressor of the lactose catabolism operon. Galactose-6-phosphate is the inducer.</text>
</comment>
<dbReference type="InterPro" id="IPR036390">
    <property type="entry name" value="WH_DNA-bd_sf"/>
</dbReference>
<name>A0A843QP82_LACPE</name>
<dbReference type="AlphaFoldDB" id="A0A843QP82"/>
<dbReference type="SUPFAM" id="SSF100950">
    <property type="entry name" value="NagB/RpiA/CoA transferase-like"/>
    <property type="match status" value="1"/>
</dbReference>
<dbReference type="InterPro" id="IPR037171">
    <property type="entry name" value="NagB/RpiA_transferase-like"/>
</dbReference>
<evidence type="ECO:0000256" key="1">
    <source>
        <dbReference type="ARBA" id="ARBA00021390"/>
    </source>
</evidence>
<dbReference type="Pfam" id="PF08220">
    <property type="entry name" value="HTH_DeoR"/>
    <property type="match status" value="1"/>
</dbReference>
<dbReference type="PROSITE" id="PS00894">
    <property type="entry name" value="HTH_DEOR_1"/>
    <property type="match status" value="1"/>
</dbReference>
<dbReference type="Proteomes" id="UP000276249">
    <property type="component" value="Unassembled WGS sequence"/>
</dbReference>
<dbReference type="InterPro" id="IPR018356">
    <property type="entry name" value="Tscrpt_reg_HTH_DeoR_CS"/>
</dbReference>
<dbReference type="EMBL" id="RDCJ01000027">
    <property type="protein sequence ID" value="RMW51179.1"/>
    <property type="molecule type" value="Genomic_DNA"/>
</dbReference>
<dbReference type="PANTHER" id="PTHR30363:SF4">
    <property type="entry name" value="GLYCEROL-3-PHOSPHATE REGULON REPRESSOR"/>
    <property type="match status" value="1"/>
</dbReference>
<dbReference type="Proteomes" id="UP001267003">
    <property type="component" value="Unassembled WGS sequence"/>
</dbReference>
<evidence type="ECO:0000256" key="4">
    <source>
        <dbReference type="ARBA" id="ARBA00023125"/>
    </source>
</evidence>
<evidence type="ECO:0000313" key="11">
    <source>
        <dbReference type="Proteomes" id="UP001267003"/>
    </source>
</evidence>
<evidence type="ECO:0000259" key="7">
    <source>
        <dbReference type="PROSITE" id="PS51000"/>
    </source>
</evidence>
<evidence type="ECO:0000256" key="5">
    <source>
        <dbReference type="ARBA" id="ARBA00023163"/>
    </source>
</evidence>
<reference evidence="8" key="2">
    <citation type="submission" date="2023-08" db="EMBL/GenBank/DDBJ databases">
        <authorList>
            <person name="Page C.A."/>
            <person name="Perez-Diaz I.M."/>
        </authorList>
    </citation>
    <scope>NUCLEOTIDE SEQUENCE</scope>
    <source>
        <strain evidence="8">7.8.46</strain>
    </source>
</reference>
<dbReference type="GO" id="GO:0003700">
    <property type="term" value="F:DNA-binding transcription factor activity"/>
    <property type="evidence" value="ECO:0007669"/>
    <property type="project" value="InterPro"/>
</dbReference>
<keyword evidence="5" id="KW-0804">Transcription</keyword>
<evidence type="ECO:0000313" key="10">
    <source>
        <dbReference type="Proteomes" id="UP000276249"/>
    </source>
</evidence>
<evidence type="ECO:0000256" key="2">
    <source>
        <dbReference type="ARBA" id="ARBA00022491"/>
    </source>
</evidence>
<dbReference type="Gene3D" id="1.10.10.10">
    <property type="entry name" value="Winged helix-like DNA-binding domain superfamily/Winged helix DNA-binding domain"/>
    <property type="match status" value="1"/>
</dbReference>
<evidence type="ECO:0000256" key="3">
    <source>
        <dbReference type="ARBA" id="ARBA00023015"/>
    </source>
</evidence>
<dbReference type="SMART" id="SM00420">
    <property type="entry name" value="HTH_DEOR"/>
    <property type="match status" value="1"/>
</dbReference>
<feature type="domain" description="HTH deoR-type" evidence="7">
    <location>
        <begin position="3"/>
        <end position="58"/>
    </location>
</feature>
<dbReference type="SUPFAM" id="SSF46785">
    <property type="entry name" value="Winged helix' DNA-binding domain"/>
    <property type="match status" value="1"/>
</dbReference>
<dbReference type="InterPro" id="IPR014036">
    <property type="entry name" value="DeoR-like_C"/>
</dbReference>
<gene>
    <name evidence="9" type="ORF">D6U18_02285</name>
    <name evidence="8" type="ORF">RI536_06990</name>
</gene>
<proteinExistence type="predicted"/>
<dbReference type="EMBL" id="JAVLAQ010000001">
    <property type="protein sequence ID" value="MDT6989850.1"/>
    <property type="molecule type" value="Genomic_DNA"/>
</dbReference>